<feature type="transmembrane region" description="Helical" evidence="6">
    <location>
        <begin position="60"/>
        <end position="77"/>
    </location>
</feature>
<feature type="transmembrane region" description="Helical" evidence="6">
    <location>
        <begin position="242"/>
        <end position="260"/>
    </location>
</feature>
<evidence type="ECO:0000256" key="4">
    <source>
        <dbReference type="ARBA" id="ARBA00022989"/>
    </source>
</evidence>
<protein>
    <recommendedName>
        <fullName evidence="9">Integral membrane protein</fullName>
    </recommendedName>
</protein>
<dbReference type="Proteomes" id="UP000289437">
    <property type="component" value="Unassembled WGS sequence"/>
</dbReference>
<evidence type="ECO:0000256" key="5">
    <source>
        <dbReference type="ARBA" id="ARBA00023136"/>
    </source>
</evidence>
<dbReference type="Pfam" id="PF01940">
    <property type="entry name" value="DUF92"/>
    <property type="match status" value="1"/>
</dbReference>
<dbReference type="AlphaFoldDB" id="A0A4Q0SXY3"/>
<reference evidence="8" key="2">
    <citation type="submission" date="2019-02" db="EMBL/GenBank/DDBJ databases">
        <title>Granulicella sibirica sp. nov., a psychrotolerant acidobacterium isolated from an organic soil layer in forested tundra, West Siberia.</title>
        <authorList>
            <person name="Oshkin I.Y."/>
            <person name="Kulichevskaya I.S."/>
            <person name="Rijpstra W.I.C."/>
            <person name="Sinninghe Damste J.S."/>
            <person name="Rakitin A.L."/>
            <person name="Ravin N.V."/>
            <person name="Dedysh S.N."/>
        </authorList>
    </citation>
    <scope>NUCLEOTIDE SEQUENCE [LARGE SCALE GENOMIC DNA]</scope>
    <source>
        <strain evidence="8">AF10</strain>
    </source>
</reference>
<dbReference type="PANTHER" id="PTHR13353:SF5">
    <property type="entry name" value="TRANSMEMBRANE PROTEIN 19"/>
    <property type="match status" value="1"/>
</dbReference>
<reference evidence="7 8" key="1">
    <citation type="submission" date="2018-11" db="EMBL/GenBank/DDBJ databases">
        <authorList>
            <person name="Mardanov A.V."/>
            <person name="Ravin N.V."/>
            <person name="Dedysh S.N."/>
        </authorList>
    </citation>
    <scope>NUCLEOTIDE SEQUENCE [LARGE SCALE GENOMIC DNA]</scope>
    <source>
        <strain evidence="7 8">AF10</strain>
    </source>
</reference>
<keyword evidence="8" id="KW-1185">Reference proteome</keyword>
<evidence type="ECO:0008006" key="9">
    <source>
        <dbReference type="Google" id="ProtNLM"/>
    </source>
</evidence>
<proteinExistence type="inferred from homology"/>
<dbReference type="GO" id="GO:0016020">
    <property type="term" value="C:membrane"/>
    <property type="evidence" value="ECO:0007669"/>
    <property type="project" value="UniProtKB-SubCell"/>
</dbReference>
<keyword evidence="5 6" id="KW-0472">Membrane</keyword>
<feature type="transmembrane region" description="Helical" evidence="6">
    <location>
        <begin position="217"/>
        <end position="236"/>
    </location>
</feature>
<feature type="transmembrane region" description="Helical" evidence="6">
    <location>
        <begin position="107"/>
        <end position="124"/>
    </location>
</feature>
<comment type="similarity">
    <text evidence="2">Belongs to the TMEM19 family.</text>
</comment>
<accession>A0A4Q0SXY3</accession>
<evidence type="ECO:0000313" key="7">
    <source>
        <dbReference type="EMBL" id="RXH55292.1"/>
    </source>
</evidence>
<comment type="caution">
    <text evidence="7">The sequence shown here is derived from an EMBL/GenBank/DDBJ whole genome shotgun (WGS) entry which is preliminary data.</text>
</comment>
<comment type="subcellular location">
    <subcellularLocation>
        <location evidence="1">Membrane</location>
        <topology evidence="1">Multi-pass membrane protein</topology>
    </subcellularLocation>
</comment>
<gene>
    <name evidence="7" type="ORF">GRAN_4396</name>
</gene>
<evidence type="ECO:0000256" key="3">
    <source>
        <dbReference type="ARBA" id="ARBA00022692"/>
    </source>
</evidence>
<organism evidence="7 8">
    <name type="scientific">Granulicella sibirica</name>
    <dbReference type="NCBI Taxonomy" id="2479048"/>
    <lineage>
        <taxon>Bacteria</taxon>
        <taxon>Pseudomonadati</taxon>
        <taxon>Acidobacteriota</taxon>
        <taxon>Terriglobia</taxon>
        <taxon>Terriglobales</taxon>
        <taxon>Acidobacteriaceae</taxon>
        <taxon>Granulicella</taxon>
    </lineage>
</organism>
<feature type="transmembrane region" description="Helical" evidence="6">
    <location>
        <begin position="30"/>
        <end position="48"/>
    </location>
</feature>
<feature type="transmembrane region" description="Helical" evidence="6">
    <location>
        <begin position="84"/>
        <end position="101"/>
    </location>
</feature>
<evidence type="ECO:0000256" key="1">
    <source>
        <dbReference type="ARBA" id="ARBA00004141"/>
    </source>
</evidence>
<keyword evidence="3 6" id="KW-0812">Transmembrane</keyword>
<evidence type="ECO:0000313" key="8">
    <source>
        <dbReference type="Proteomes" id="UP000289437"/>
    </source>
</evidence>
<evidence type="ECO:0000256" key="6">
    <source>
        <dbReference type="SAM" id="Phobius"/>
    </source>
</evidence>
<dbReference type="InterPro" id="IPR002794">
    <property type="entry name" value="DUF92_TMEM19"/>
</dbReference>
<keyword evidence="4 6" id="KW-1133">Transmembrane helix</keyword>
<dbReference type="EMBL" id="RDSM01000003">
    <property type="protein sequence ID" value="RXH55292.1"/>
    <property type="molecule type" value="Genomic_DNA"/>
</dbReference>
<dbReference type="PANTHER" id="PTHR13353">
    <property type="entry name" value="TRANSMEMBRANE PROTEIN 19"/>
    <property type="match status" value="1"/>
</dbReference>
<sequence length="299" mass="31151">MVEESAGLQDAPRIWRKSISETQDGLQSEWLVIGVIAGLSMTLGLRIFDVVGMQGPPPWFLWSSGFSVGFALLVWAMRAGTAGAAALGGVLCLSLLIRLQIGEPWTMTALPELITLFVLTFLATRFGRKRKEAMGTAEEKRGRRAAQVAANLGVAGIWAAYRGHPYLVTSLAALAEATADTVSSELGQVLGGRTFLITTGERVEAGTDGGMSVQGTLLGAVAAGVIALVAIALGAVDVSSGLIVFLAGSAGLLFDSLLGATLERRGWLGNDLVNFASTALAAWLAFEAAKVLAPPVPAW</sequence>
<evidence type="ECO:0000256" key="2">
    <source>
        <dbReference type="ARBA" id="ARBA00009012"/>
    </source>
</evidence>
<name>A0A4Q0SXY3_9BACT</name>